<dbReference type="InterPro" id="IPR036259">
    <property type="entry name" value="MFS_trans_sf"/>
</dbReference>
<name>A0AAD7DZP3_9AGAR</name>
<keyword evidence="6 8" id="KW-0472">Membrane</keyword>
<dbReference type="AlphaFoldDB" id="A0AAD7DZP3"/>
<evidence type="ECO:0000259" key="9">
    <source>
        <dbReference type="PROSITE" id="PS50850"/>
    </source>
</evidence>
<feature type="transmembrane region" description="Helical" evidence="8">
    <location>
        <begin position="75"/>
        <end position="98"/>
    </location>
</feature>
<comment type="subcellular location">
    <subcellularLocation>
        <location evidence="1">Membrane</location>
        <topology evidence="1">Multi-pass membrane protein</topology>
    </subcellularLocation>
</comment>
<keyword evidence="4 8" id="KW-0812">Transmembrane</keyword>
<evidence type="ECO:0000256" key="1">
    <source>
        <dbReference type="ARBA" id="ARBA00004141"/>
    </source>
</evidence>
<dbReference type="PROSITE" id="PS50850">
    <property type="entry name" value="MFS"/>
    <property type="match status" value="1"/>
</dbReference>
<evidence type="ECO:0000256" key="8">
    <source>
        <dbReference type="SAM" id="Phobius"/>
    </source>
</evidence>
<dbReference type="InterPro" id="IPR050360">
    <property type="entry name" value="MFS_Sugar_Transporters"/>
</dbReference>
<feature type="region of interest" description="Disordered" evidence="7">
    <location>
        <begin position="494"/>
        <end position="517"/>
    </location>
</feature>
<reference evidence="10" key="1">
    <citation type="submission" date="2023-03" db="EMBL/GenBank/DDBJ databases">
        <title>Massive genome expansion in bonnet fungi (Mycena s.s.) driven by repeated elements and novel gene families across ecological guilds.</title>
        <authorList>
            <consortium name="Lawrence Berkeley National Laboratory"/>
            <person name="Harder C.B."/>
            <person name="Miyauchi S."/>
            <person name="Viragh M."/>
            <person name="Kuo A."/>
            <person name="Thoen E."/>
            <person name="Andreopoulos B."/>
            <person name="Lu D."/>
            <person name="Skrede I."/>
            <person name="Drula E."/>
            <person name="Henrissat B."/>
            <person name="Morin E."/>
            <person name="Kohler A."/>
            <person name="Barry K."/>
            <person name="LaButti K."/>
            <person name="Morin E."/>
            <person name="Salamov A."/>
            <person name="Lipzen A."/>
            <person name="Mereny Z."/>
            <person name="Hegedus B."/>
            <person name="Baldrian P."/>
            <person name="Stursova M."/>
            <person name="Weitz H."/>
            <person name="Taylor A."/>
            <person name="Grigoriev I.V."/>
            <person name="Nagy L.G."/>
            <person name="Martin F."/>
            <person name="Kauserud H."/>
        </authorList>
    </citation>
    <scope>NUCLEOTIDE SEQUENCE</scope>
    <source>
        <strain evidence="10">CBHHK182m</strain>
    </source>
</reference>
<keyword evidence="5 8" id="KW-1133">Transmembrane helix</keyword>
<feature type="transmembrane region" description="Helical" evidence="8">
    <location>
        <begin position="131"/>
        <end position="153"/>
    </location>
</feature>
<dbReference type="GO" id="GO:0016020">
    <property type="term" value="C:membrane"/>
    <property type="evidence" value="ECO:0007669"/>
    <property type="project" value="UniProtKB-SubCell"/>
</dbReference>
<feature type="transmembrane region" description="Helical" evidence="8">
    <location>
        <begin position="32"/>
        <end position="55"/>
    </location>
</feature>
<dbReference type="GO" id="GO:0005351">
    <property type="term" value="F:carbohydrate:proton symporter activity"/>
    <property type="evidence" value="ECO:0007669"/>
    <property type="project" value="TreeGrafter"/>
</dbReference>
<evidence type="ECO:0000256" key="7">
    <source>
        <dbReference type="SAM" id="MobiDB-lite"/>
    </source>
</evidence>
<feature type="transmembrane region" description="Helical" evidence="8">
    <location>
        <begin position="421"/>
        <end position="439"/>
    </location>
</feature>
<dbReference type="InterPro" id="IPR020846">
    <property type="entry name" value="MFS_dom"/>
</dbReference>
<feature type="compositionally biased region" description="Low complexity" evidence="7">
    <location>
        <begin position="499"/>
        <end position="510"/>
    </location>
</feature>
<comment type="caution">
    <text evidence="10">The sequence shown here is derived from an EMBL/GenBank/DDBJ whole genome shotgun (WGS) entry which is preliminary data.</text>
</comment>
<organism evidence="10 11">
    <name type="scientific">Mycena metata</name>
    <dbReference type="NCBI Taxonomy" id="1033252"/>
    <lineage>
        <taxon>Eukaryota</taxon>
        <taxon>Fungi</taxon>
        <taxon>Dikarya</taxon>
        <taxon>Basidiomycota</taxon>
        <taxon>Agaricomycotina</taxon>
        <taxon>Agaricomycetes</taxon>
        <taxon>Agaricomycetidae</taxon>
        <taxon>Agaricales</taxon>
        <taxon>Marasmiineae</taxon>
        <taxon>Mycenaceae</taxon>
        <taxon>Mycena</taxon>
    </lineage>
</organism>
<feature type="transmembrane region" description="Helical" evidence="8">
    <location>
        <begin position="386"/>
        <end position="409"/>
    </location>
</feature>
<evidence type="ECO:0000256" key="5">
    <source>
        <dbReference type="ARBA" id="ARBA00022989"/>
    </source>
</evidence>
<dbReference type="Gene3D" id="1.20.1250.20">
    <property type="entry name" value="MFS general substrate transporter like domains"/>
    <property type="match status" value="1"/>
</dbReference>
<keyword evidence="3" id="KW-0813">Transport</keyword>
<dbReference type="EMBL" id="JARKIB010000513">
    <property type="protein sequence ID" value="KAJ7702590.1"/>
    <property type="molecule type" value="Genomic_DNA"/>
</dbReference>
<feature type="transmembrane region" description="Helical" evidence="8">
    <location>
        <begin position="165"/>
        <end position="185"/>
    </location>
</feature>
<keyword evidence="11" id="KW-1185">Reference proteome</keyword>
<dbReference type="PANTHER" id="PTHR48022">
    <property type="entry name" value="PLASTIDIC GLUCOSE TRANSPORTER 4"/>
    <property type="match status" value="1"/>
</dbReference>
<feature type="transmembrane region" description="Helical" evidence="8">
    <location>
        <begin position="105"/>
        <end position="125"/>
    </location>
</feature>
<dbReference type="InterPro" id="IPR005828">
    <property type="entry name" value="MFS_sugar_transport-like"/>
</dbReference>
<evidence type="ECO:0000256" key="6">
    <source>
        <dbReference type="ARBA" id="ARBA00023136"/>
    </source>
</evidence>
<dbReference type="Proteomes" id="UP001215598">
    <property type="component" value="Unassembled WGS sequence"/>
</dbReference>
<dbReference type="PANTHER" id="PTHR48022:SF29">
    <property type="entry name" value="SUGAR TRANSPORTER, PUTATIVE (AFU_ORTHOLOGUE AFUA_6G14500)-RELATED"/>
    <property type="match status" value="1"/>
</dbReference>
<feature type="transmembrane region" description="Helical" evidence="8">
    <location>
        <begin position="197"/>
        <end position="216"/>
    </location>
</feature>
<feature type="transmembrane region" description="Helical" evidence="8">
    <location>
        <begin position="287"/>
        <end position="307"/>
    </location>
</feature>
<evidence type="ECO:0000256" key="3">
    <source>
        <dbReference type="ARBA" id="ARBA00022448"/>
    </source>
</evidence>
<evidence type="ECO:0000313" key="11">
    <source>
        <dbReference type="Proteomes" id="UP001215598"/>
    </source>
</evidence>
<proteinExistence type="inferred from homology"/>
<gene>
    <name evidence="10" type="ORF">B0H16DRAFT_1705166</name>
</gene>
<feature type="transmembrane region" description="Helical" evidence="8">
    <location>
        <begin position="451"/>
        <end position="470"/>
    </location>
</feature>
<feature type="transmembrane region" description="Helical" evidence="8">
    <location>
        <begin position="327"/>
        <end position="345"/>
    </location>
</feature>
<dbReference type="Pfam" id="PF00083">
    <property type="entry name" value="Sugar_tr"/>
    <property type="match status" value="1"/>
</dbReference>
<evidence type="ECO:0000313" key="10">
    <source>
        <dbReference type="EMBL" id="KAJ7702590.1"/>
    </source>
</evidence>
<accession>A0AAD7DZP3</accession>
<protein>
    <recommendedName>
        <fullName evidence="9">Major facilitator superfamily (MFS) profile domain-containing protein</fullName>
    </recommendedName>
</protein>
<evidence type="ECO:0000256" key="2">
    <source>
        <dbReference type="ARBA" id="ARBA00010992"/>
    </source>
</evidence>
<sequence>MHTPTSQKRVNIVSELAAKDTRPWYRKPTLRGLYLVLLPACVGAEMTSAFDLNLMTVLQATTSWKKFYDFPSATLLGQMTAIYSLGAICSLPFVPLVVDGRGRRASMILGCALMIFGAILEGLATNVHMFIAARFILGFGGPFSVVGSASLLAELSHPKERAVMTSLFTGFFGIGSMMVAAISLRTCTMHSNWGWRIPSFLQATPSIFQLIFIFMVPESPRWLIAKGRGSEASAILVKYHGEGDAQSEFVKAEYAEIEKTLREEINTGHGGWLELISTPAMRKRSMIALFLGVAANWTGGGLIGTYLPRILATIGIHNNLTKNRIDLALSCWGLLCTTSLAVIVPRFKRRTMFLISAVSILLILVGWTVATAQFTKSESHGSATAVLVFIFLFVPAMGVGYGALTYTYLMELFPFYLRAKGIVTISWFSRITGFFGQFVNPIGLQNAGWKYYISFCVAVTFQIVFIYFMFPETAGLTLEELAFLYEDKETQKAGERTMSSTSTSTAGSAGEKTLCSTPECEELPRLEVA</sequence>
<feature type="domain" description="Major facilitator superfamily (MFS) profile" evidence="9">
    <location>
        <begin position="37"/>
        <end position="474"/>
    </location>
</feature>
<comment type="similarity">
    <text evidence="2">Belongs to the major facilitator superfamily. Sugar transporter (TC 2.A.1.1) family.</text>
</comment>
<evidence type="ECO:0000256" key="4">
    <source>
        <dbReference type="ARBA" id="ARBA00022692"/>
    </source>
</evidence>
<dbReference type="SUPFAM" id="SSF103473">
    <property type="entry name" value="MFS general substrate transporter"/>
    <property type="match status" value="1"/>
</dbReference>
<dbReference type="FunFam" id="1.20.1250.20:FF:000134">
    <property type="entry name" value="MFS sugar transporter protein"/>
    <property type="match status" value="1"/>
</dbReference>
<feature type="transmembrane region" description="Helical" evidence="8">
    <location>
        <begin position="352"/>
        <end position="374"/>
    </location>
</feature>